<gene>
    <name evidence="2" type="ORF">CEURO_LOCUS18113</name>
</gene>
<evidence type="ECO:0000256" key="1">
    <source>
        <dbReference type="SAM" id="MobiDB-lite"/>
    </source>
</evidence>
<evidence type="ECO:0000313" key="3">
    <source>
        <dbReference type="Proteomes" id="UP001152484"/>
    </source>
</evidence>
<keyword evidence="3" id="KW-1185">Reference proteome</keyword>
<feature type="region of interest" description="Disordered" evidence="1">
    <location>
        <begin position="40"/>
        <end position="124"/>
    </location>
</feature>
<evidence type="ECO:0008006" key="4">
    <source>
        <dbReference type="Google" id="ProtNLM"/>
    </source>
</evidence>
<dbReference type="AlphaFoldDB" id="A0A9P0ZQG0"/>
<protein>
    <recommendedName>
        <fullName evidence="4">Transposase, Ptta/En/Spm, plant</fullName>
    </recommendedName>
</protein>
<comment type="caution">
    <text evidence="2">The sequence shown here is derived from an EMBL/GenBank/DDBJ whole genome shotgun (WGS) entry which is preliminary data.</text>
</comment>
<sequence>MASSKRGGYRAQVGRSRISVEDQHATEELRAVHSLRDTQVSTRGGCRRNPIGHRSASEEFQTAHSLGDARVSTRGGRSCNPIAHDSAREGIQADQTQSGTQVSSANNESAEQGSNVRGITCSKGARKAMRSAKSRLTVKFDFDLMQGICDNTEVFNNEVGYILRTYCDLKYKEWRFVPEEERAPLRDKLRTLFDVDLADANVRKAIDKQMQRAWHNYRRTLREHFKTVGGAGDLTKAKGKPYEGVSESDWEYLCNCWSDPSYLQKALKNAESCKKRKWISRNGSKSTARHHISRGVELNAHVGHIETWRLRHWHPERGWVSVEAESKYEEMMEFRREKSPEDLTDKQILEKVLGRESVRLFGWGRSPTGSKRSKGDSNIPTYTQLMDRVGELSGTVEMMKKLLIEKNIMPPMSHVPSDHCSVPLNRGSSSIDRGQHVDGFEDSTSEYDNIV</sequence>
<reference evidence="2" key="1">
    <citation type="submission" date="2022-07" db="EMBL/GenBank/DDBJ databases">
        <authorList>
            <person name="Macas J."/>
            <person name="Novak P."/>
            <person name="Neumann P."/>
        </authorList>
    </citation>
    <scope>NUCLEOTIDE SEQUENCE</scope>
</reference>
<dbReference type="EMBL" id="CAMAPE010000051">
    <property type="protein sequence ID" value="CAH9108455.1"/>
    <property type="molecule type" value="Genomic_DNA"/>
</dbReference>
<accession>A0A9P0ZQG0</accession>
<feature type="region of interest" description="Disordered" evidence="1">
    <location>
        <begin position="428"/>
        <end position="451"/>
    </location>
</feature>
<dbReference type="Proteomes" id="UP001152484">
    <property type="component" value="Unassembled WGS sequence"/>
</dbReference>
<feature type="compositionally biased region" description="Polar residues" evidence="1">
    <location>
        <begin position="93"/>
        <end position="117"/>
    </location>
</feature>
<dbReference type="PANTHER" id="PTHR33499:SF11">
    <property type="entry name" value="NO APICAL MERISTEM-ASSOCIATED C-TERMINAL DOMAIN-CONTAINING PROTEIN"/>
    <property type="match status" value="1"/>
</dbReference>
<evidence type="ECO:0000313" key="2">
    <source>
        <dbReference type="EMBL" id="CAH9108455.1"/>
    </source>
</evidence>
<dbReference type="PANTHER" id="PTHR33499">
    <property type="entry name" value="OS12G0282400 PROTEIN-RELATED"/>
    <property type="match status" value="1"/>
</dbReference>
<proteinExistence type="predicted"/>
<organism evidence="2 3">
    <name type="scientific">Cuscuta europaea</name>
    <name type="common">European dodder</name>
    <dbReference type="NCBI Taxonomy" id="41803"/>
    <lineage>
        <taxon>Eukaryota</taxon>
        <taxon>Viridiplantae</taxon>
        <taxon>Streptophyta</taxon>
        <taxon>Embryophyta</taxon>
        <taxon>Tracheophyta</taxon>
        <taxon>Spermatophyta</taxon>
        <taxon>Magnoliopsida</taxon>
        <taxon>eudicotyledons</taxon>
        <taxon>Gunneridae</taxon>
        <taxon>Pentapetalae</taxon>
        <taxon>asterids</taxon>
        <taxon>lamiids</taxon>
        <taxon>Solanales</taxon>
        <taxon>Convolvulaceae</taxon>
        <taxon>Cuscuteae</taxon>
        <taxon>Cuscuta</taxon>
        <taxon>Cuscuta subgen. Cuscuta</taxon>
    </lineage>
</organism>
<name>A0A9P0ZQG0_CUSEU</name>
<dbReference type="OrthoDB" id="1878503at2759"/>